<protein>
    <submittedName>
        <fullName evidence="2">TatD family hydrolase</fullName>
    </submittedName>
</protein>
<dbReference type="RefSeq" id="WP_185659516.1">
    <property type="nucleotide sequence ID" value="NZ_CAWPOO010000006.1"/>
</dbReference>
<feature type="binding site" evidence="1">
    <location>
        <position position="7"/>
    </location>
    <ligand>
        <name>a divalent metal cation</name>
        <dbReference type="ChEBI" id="CHEBI:60240"/>
        <label>1</label>
    </ligand>
</feature>
<dbReference type="InterPro" id="IPR032466">
    <property type="entry name" value="Metal_Hydrolase"/>
</dbReference>
<name>A0A7X1B4S5_9BACT</name>
<feature type="binding site" evidence="1">
    <location>
        <position position="204"/>
    </location>
    <ligand>
        <name>a divalent metal cation</name>
        <dbReference type="ChEBI" id="CHEBI:60240"/>
        <label>1</label>
    </ligand>
</feature>
<dbReference type="GO" id="GO:0046872">
    <property type="term" value="F:metal ion binding"/>
    <property type="evidence" value="ECO:0007669"/>
    <property type="project" value="UniProtKB-KW"/>
</dbReference>
<dbReference type="PANTHER" id="PTHR47176:SF1">
    <property type="entry name" value="OS04G0577500 PROTEIN"/>
    <property type="match status" value="1"/>
</dbReference>
<reference evidence="2 3" key="1">
    <citation type="submission" date="2020-07" db="EMBL/GenBank/DDBJ databases">
        <authorList>
            <person name="Feng X."/>
        </authorList>
    </citation>
    <scope>NUCLEOTIDE SEQUENCE [LARGE SCALE GENOMIC DNA]</scope>
    <source>
        <strain evidence="2 3">JCM23202</strain>
    </source>
</reference>
<dbReference type="PANTHER" id="PTHR47176">
    <property type="entry name" value="OSJNBA0020J04.13 PROTEIN"/>
    <property type="match status" value="1"/>
</dbReference>
<dbReference type="InterPro" id="IPR001130">
    <property type="entry name" value="TatD-like"/>
</dbReference>
<dbReference type="Pfam" id="PF01026">
    <property type="entry name" value="TatD_DNase"/>
    <property type="match status" value="1"/>
</dbReference>
<dbReference type="AlphaFoldDB" id="A0A7X1B4S5"/>
<feature type="binding site" evidence="1">
    <location>
        <position position="154"/>
    </location>
    <ligand>
        <name>a divalent metal cation</name>
        <dbReference type="ChEBI" id="CHEBI:60240"/>
        <label>2</label>
    </ligand>
</feature>
<evidence type="ECO:0000256" key="1">
    <source>
        <dbReference type="PIRSR" id="PIRSR005902-1"/>
    </source>
</evidence>
<keyword evidence="1" id="KW-0479">Metal-binding</keyword>
<feature type="binding site" evidence="1">
    <location>
        <position position="129"/>
    </location>
    <ligand>
        <name>a divalent metal cation</name>
        <dbReference type="ChEBI" id="CHEBI:60240"/>
        <label>2</label>
    </ligand>
</feature>
<evidence type="ECO:0000313" key="3">
    <source>
        <dbReference type="Proteomes" id="UP000526501"/>
    </source>
</evidence>
<comment type="caution">
    <text evidence="2">The sequence shown here is derived from an EMBL/GenBank/DDBJ whole genome shotgun (WGS) entry which is preliminary data.</text>
</comment>
<keyword evidence="2" id="KW-0378">Hydrolase</keyword>
<feature type="binding site" evidence="1">
    <location>
        <position position="93"/>
    </location>
    <ligand>
        <name>a divalent metal cation</name>
        <dbReference type="ChEBI" id="CHEBI:60240"/>
        <label>1</label>
    </ligand>
</feature>
<gene>
    <name evidence="2" type="ORF">H5P27_06290</name>
</gene>
<dbReference type="EMBL" id="JACHVC010000006">
    <property type="protein sequence ID" value="MBC2605648.1"/>
    <property type="molecule type" value="Genomic_DNA"/>
</dbReference>
<evidence type="ECO:0000313" key="2">
    <source>
        <dbReference type="EMBL" id="MBC2605648.1"/>
    </source>
</evidence>
<dbReference type="Proteomes" id="UP000526501">
    <property type="component" value="Unassembled WGS sequence"/>
</dbReference>
<sequence>MEFYDAHCHLQDARLEPHLDDLQKRYNRFGVGGAVVNGTGEGDWHQVARLCQRYSFLKPSFGLHPWRVNEASGRWKESMLERLDQFPQAGVGEIGLDRWIQGYDLEKQEEAFVWQLRIAAERNLPVSIHCLKAWGWMLEVLQRVELPSRGFLLHSYGGSSEMVEAFADLGAYFSVSAYFAFERKAKQRDAFRKVPLDRLLIETDAPDMKGPDQYVSETLEADITLNSPLNIVGVYEFSADLLEVPLEDLKQKVGTNYCRFFGIKMGPTEL</sequence>
<dbReference type="SUPFAM" id="SSF51556">
    <property type="entry name" value="Metallo-dependent hydrolases"/>
    <property type="match status" value="1"/>
</dbReference>
<proteinExistence type="predicted"/>
<organism evidence="2 3">
    <name type="scientific">Pelagicoccus albus</name>
    <dbReference type="NCBI Taxonomy" id="415222"/>
    <lineage>
        <taxon>Bacteria</taxon>
        <taxon>Pseudomonadati</taxon>
        <taxon>Verrucomicrobiota</taxon>
        <taxon>Opitutia</taxon>
        <taxon>Puniceicoccales</taxon>
        <taxon>Pelagicoccaceae</taxon>
        <taxon>Pelagicoccus</taxon>
    </lineage>
</organism>
<accession>A0A7X1B4S5</accession>
<feature type="binding site" evidence="1">
    <location>
        <position position="9"/>
    </location>
    <ligand>
        <name>a divalent metal cation</name>
        <dbReference type="ChEBI" id="CHEBI:60240"/>
        <label>1</label>
    </ligand>
</feature>
<dbReference type="CDD" id="cd01310">
    <property type="entry name" value="TatD_DNAse"/>
    <property type="match status" value="1"/>
</dbReference>
<dbReference type="PIRSF" id="PIRSF005902">
    <property type="entry name" value="DNase_TatD"/>
    <property type="match status" value="1"/>
</dbReference>
<keyword evidence="3" id="KW-1185">Reference proteome</keyword>
<dbReference type="Gene3D" id="3.20.20.140">
    <property type="entry name" value="Metal-dependent hydrolases"/>
    <property type="match status" value="1"/>
</dbReference>
<dbReference type="GO" id="GO:0016788">
    <property type="term" value="F:hydrolase activity, acting on ester bonds"/>
    <property type="evidence" value="ECO:0007669"/>
    <property type="project" value="InterPro"/>
</dbReference>